<organism evidence="2 3">
    <name type="scientific">Devosia albogilva</name>
    <dbReference type="NCBI Taxonomy" id="429726"/>
    <lineage>
        <taxon>Bacteria</taxon>
        <taxon>Pseudomonadati</taxon>
        <taxon>Pseudomonadota</taxon>
        <taxon>Alphaproteobacteria</taxon>
        <taxon>Hyphomicrobiales</taxon>
        <taxon>Devosiaceae</taxon>
        <taxon>Devosia</taxon>
    </lineage>
</organism>
<sequence>MTEIARSTPEETSSSLNSLQRWAKTLQWWPSLAGAVAAGVFAFDLAQGRDLAPVVTASALIYLGAAALQKKSSAWPLFFASLLLGGLGSFLFDLNAAWVLIILGGPLLAYGVVKGGFIRPMSGLPLQTIGMLTFSAAALVALAVEPKVGALLVAVALFTHAAWDVYHHRVDRVVSRSLSEFCFVLDTALGIIILVTIA</sequence>
<feature type="transmembrane region" description="Helical" evidence="1">
    <location>
        <begin position="178"/>
        <end position="197"/>
    </location>
</feature>
<gene>
    <name evidence="2" type="ORF">ACFSX5_06070</name>
</gene>
<keyword evidence="1" id="KW-0812">Transmembrane</keyword>
<dbReference type="RefSeq" id="WP_386832392.1">
    <property type="nucleotide sequence ID" value="NZ_JBHUNP010000001.1"/>
</dbReference>
<dbReference type="Proteomes" id="UP001597521">
    <property type="component" value="Unassembled WGS sequence"/>
</dbReference>
<feature type="transmembrane region" description="Helical" evidence="1">
    <location>
        <begin position="75"/>
        <end position="92"/>
    </location>
</feature>
<feature type="transmembrane region" description="Helical" evidence="1">
    <location>
        <begin position="98"/>
        <end position="117"/>
    </location>
</feature>
<comment type="caution">
    <text evidence="2">The sequence shown here is derived from an EMBL/GenBank/DDBJ whole genome shotgun (WGS) entry which is preliminary data.</text>
</comment>
<dbReference type="EMBL" id="JBHUNP010000001">
    <property type="protein sequence ID" value="MFD2647363.1"/>
    <property type="molecule type" value="Genomic_DNA"/>
</dbReference>
<evidence type="ECO:0000313" key="2">
    <source>
        <dbReference type="EMBL" id="MFD2647363.1"/>
    </source>
</evidence>
<evidence type="ECO:0000313" key="3">
    <source>
        <dbReference type="Proteomes" id="UP001597521"/>
    </source>
</evidence>
<feature type="transmembrane region" description="Helical" evidence="1">
    <location>
        <begin position="51"/>
        <end position="68"/>
    </location>
</feature>
<keyword evidence="3" id="KW-1185">Reference proteome</keyword>
<keyword evidence="1" id="KW-0472">Membrane</keyword>
<keyword evidence="1" id="KW-1133">Transmembrane helix</keyword>
<protein>
    <submittedName>
        <fullName evidence="2">Uncharacterized protein</fullName>
    </submittedName>
</protein>
<reference evidence="3" key="1">
    <citation type="journal article" date="2019" name="Int. J. Syst. Evol. Microbiol.">
        <title>The Global Catalogue of Microorganisms (GCM) 10K type strain sequencing project: providing services to taxonomists for standard genome sequencing and annotation.</title>
        <authorList>
            <consortium name="The Broad Institute Genomics Platform"/>
            <consortium name="The Broad Institute Genome Sequencing Center for Infectious Disease"/>
            <person name="Wu L."/>
            <person name="Ma J."/>
        </authorList>
    </citation>
    <scope>NUCLEOTIDE SEQUENCE [LARGE SCALE GENOMIC DNA]</scope>
    <source>
        <strain evidence="3">CCM 7427</strain>
    </source>
</reference>
<proteinExistence type="predicted"/>
<accession>A0ABW5QI31</accession>
<evidence type="ECO:0000256" key="1">
    <source>
        <dbReference type="SAM" id="Phobius"/>
    </source>
</evidence>
<name>A0ABW5QI31_9HYPH</name>